<evidence type="ECO:0000259" key="9">
    <source>
        <dbReference type="Pfam" id="PF01095"/>
    </source>
</evidence>
<dbReference type="Proteomes" id="UP000095767">
    <property type="component" value="Unassembled WGS sequence"/>
</dbReference>
<evidence type="ECO:0000256" key="2">
    <source>
        <dbReference type="ARBA" id="ARBA00008891"/>
    </source>
</evidence>
<protein>
    <recommendedName>
        <fullName evidence="3 8">Pectinesterase</fullName>
        <ecNumber evidence="3 8">3.1.1.11</ecNumber>
    </recommendedName>
</protein>
<sequence>MFLLLVGVLALASAPSATAVAPEEFSILDYGTHVRLNDLQSYEGNKPVESVTAAGFSVLCYGIERTPSTEAAVRSRIKLQDGRGRCTYIYGKKIYMYEFISFSSTVTLLDDLWVYQGNKPVQSVTAAGFSVLDYGIERTPSTEAAARSRIRLQDGRSSVAADCINRSSVLLRLTSRAKATTAGHRTLSTLFLSRETAGQQVRCGNLVINKSKISLMGTSASSTIVTLSAKWASCESATLCVWDSDFVARDITFQVYLIDLLQRLALAAQVSGDRAAFYGCRFLSYQDTILDDKGRHYYTDCYVEGATDFIFGPGKAFFKKCHLHSISMENGSVTAHGREADSDNTGFSFVDCNLTGVGVRTSILGRPWHPCARVAFARCNMSNTVNPVGWTNWNNTNEPSRTAFFGQFQCYGHGSRTETRVKWAHNYLSPAEAKPFLTKQAWVDGQEWIN</sequence>
<comment type="similarity">
    <text evidence="2">Belongs to the pectinesterase family.</text>
</comment>
<accession>A0A1E5WBW0</accession>
<evidence type="ECO:0000256" key="5">
    <source>
        <dbReference type="ARBA" id="ARBA00023085"/>
    </source>
</evidence>
<dbReference type="AlphaFoldDB" id="A0A1E5WBW0"/>
<evidence type="ECO:0000313" key="10">
    <source>
        <dbReference type="EMBL" id="OEL34877.1"/>
    </source>
</evidence>
<feature type="active site" evidence="7">
    <location>
        <position position="308"/>
    </location>
</feature>
<keyword evidence="8" id="KW-0732">Signal</keyword>
<comment type="catalytic activity">
    <reaction evidence="6 8">
        <text>[(1-&gt;4)-alpha-D-galacturonosyl methyl ester](n) + n H2O = [(1-&gt;4)-alpha-D-galacturonosyl](n) + n methanol + n H(+)</text>
        <dbReference type="Rhea" id="RHEA:22380"/>
        <dbReference type="Rhea" id="RHEA-COMP:14570"/>
        <dbReference type="Rhea" id="RHEA-COMP:14573"/>
        <dbReference type="ChEBI" id="CHEBI:15377"/>
        <dbReference type="ChEBI" id="CHEBI:15378"/>
        <dbReference type="ChEBI" id="CHEBI:17790"/>
        <dbReference type="ChEBI" id="CHEBI:140522"/>
        <dbReference type="ChEBI" id="CHEBI:140523"/>
        <dbReference type="EC" id="3.1.1.11"/>
    </reaction>
</comment>
<dbReference type="InterPro" id="IPR033131">
    <property type="entry name" value="Pectinesterase_Asp_AS"/>
</dbReference>
<evidence type="ECO:0000256" key="4">
    <source>
        <dbReference type="ARBA" id="ARBA00022801"/>
    </source>
</evidence>
<evidence type="ECO:0000256" key="7">
    <source>
        <dbReference type="PROSITE-ProRule" id="PRU10040"/>
    </source>
</evidence>
<feature type="domain" description="Pectinesterase catalytic" evidence="9">
    <location>
        <begin position="208"/>
        <end position="440"/>
    </location>
</feature>
<dbReference type="InterPro" id="IPR011050">
    <property type="entry name" value="Pectin_lyase_fold/virulence"/>
</dbReference>
<dbReference type="STRING" id="888268.A0A1E5WBW0"/>
<comment type="pathway">
    <text evidence="1 8">Glycan metabolism; pectin degradation; 2-dehydro-3-deoxy-D-gluconate from pectin: step 1/5.</text>
</comment>
<dbReference type="UniPathway" id="UPA00545">
    <property type="reaction ID" value="UER00823"/>
</dbReference>
<feature type="chain" id="PRO_5009028342" description="Pectinesterase" evidence="8">
    <location>
        <begin position="20"/>
        <end position="450"/>
    </location>
</feature>
<dbReference type="GO" id="GO:0042545">
    <property type="term" value="P:cell wall modification"/>
    <property type="evidence" value="ECO:0007669"/>
    <property type="project" value="UniProtKB-UniRule"/>
</dbReference>
<evidence type="ECO:0000313" key="11">
    <source>
        <dbReference type="Proteomes" id="UP000095767"/>
    </source>
</evidence>
<organism evidence="10 11">
    <name type="scientific">Dichanthelium oligosanthes</name>
    <dbReference type="NCBI Taxonomy" id="888268"/>
    <lineage>
        <taxon>Eukaryota</taxon>
        <taxon>Viridiplantae</taxon>
        <taxon>Streptophyta</taxon>
        <taxon>Embryophyta</taxon>
        <taxon>Tracheophyta</taxon>
        <taxon>Spermatophyta</taxon>
        <taxon>Magnoliopsida</taxon>
        <taxon>Liliopsida</taxon>
        <taxon>Poales</taxon>
        <taxon>Poaceae</taxon>
        <taxon>PACMAD clade</taxon>
        <taxon>Panicoideae</taxon>
        <taxon>Panicodae</taxon>
        <taxon>Paniceae</taxon>
        <taxon>Dichantheliinae</taxon>
        <taxon>Dichanthelium</taxon>
    </lineage>
</organism>
<gene>
    <name evidence="10" type="ORF">BAE44_0004106</name>
</gene>
<evidence type="ECO:0000256" key="6">
    <source>
        <dbReference type="ARBA" id="ARBA00047928"/>
    </source>
</evidence>
<evidence type="ECO:0000256" key="3">
    <source>
        <dbReference type="ARBA" id="ARBA00013229"/>
    </source>
</evidence>
<dbReference type="GO" id="GO:0045490">
    <property type="term" value="P:pectin catabolic process"/>
    <property type="evidence" value="ECO:0007669"/>
    <property type="project" value="UniProtKB-UniRule"/>
</dbReference>
<dbReference type="InterPro" id="IPR000070">
    <property type="entry name" value="Pectinesterase_cat"/>
</dbReference>
<reference evidence="10 11" key="1">
    <citation type="submission" date="2016-09" db="EMBL/GenBank/DDBJ databases">
        <title>The draft genome of Dichanthelium oligosanthes: A C3 panicoid grass species.</title>
        <authorList>
            <person name="Studer A.J."/>
            <person name="Schnable J.C."/>
            <person name="Brutnell T.P."/>
        </authorList>
    </citation>
    <scope>NUCLEOTIDE SEQUENCE [LARGE SCALE GENOMIC DNA]</scope>
    <source>
        <strain evidence="11">cv. Kellogg 1175</strain>
        <tissue evidence="10">Leaf</tissue>
    </source>
</reference>
<name>A0A1E5WBW0_9POAL</name>
<keyword evidence="5 8" id="KW-0063">Aspartyl esterase</keyword>
<dbReference type="Pfam" id="PF01095">
    <property type="entry name" value="Pectinesterase"/>
    <property type="match status" value="1"/>
</dbReference>
<dbReference type="PANTHER" id="PTHR31321:SF80">
    <property type="entry name" value="PECTINESTERASE"/>
    <property type="match status" value="1"/>
</dbReference>
<comment type="caution">
    <text evidence="10">The sequence shown here is derived from an EMBL/GenBank/DDBJ whole genome shotgun (WGS) entry which is preliminary data.</text>
</comment>
<feature type="signal peptide" evidence="8">
    <location>
        <begin position="1"/>
        <end position="19"/>
    </location>
</feature>
<keyword evidence="4 8" id="KW-0378">Hydrolase</keyword>
<keyword evidence="11" id="KW-1185">Reference proteome</keyword>
<dbReference type="GO" id="GO:0030599">
    <property type="term" value="F:pectinesterase activity"/>
    <property type="evidence" value="ECO:0007669"/>
    <property type="project" value="UniProtKB-UniRule"/>
</dbReference>
<dbReference type="SUPFAM" id="SSF51126">
    <property type="entry name" value="Pectin lyase-like"/>
    <property type="match status" value="1"/>
</dbReference>
<dbReference type="EMBL" id="LWDX02014090">
    <property type="protein sequence ID" value="OEL34877.1"/>
    <property type="molecule type" value="Genomic_DNA"/>
</dbReference>
<dbReference type="OrthoDB" id="2019149at2759"/>
<proteinExistence type="inferred from homology"/>
<dbReference type="InterPro" id="IPR012334">
    <property type="entry name" value="Pectin_lyas_fold"/>
</dbReference>
<evidence type="ECO:0000256" key="8">
    <source>
        <dbReference type="RuleBase" id="RU000589"/>
    </source>
</evidence>
<dbReference type="PROSITE" id="PS00503">
    <property type="entry name" value="PECTINESTERASE_2"/>
    <property type="match status" value="1"/>
</dbReference>
<dbReference type="Gene3D" id="2.160.20.10">
    <property type="entry name" value="Single-stranded right-handed beta-helix, Pectin lyase-like"/>
    <property type="match status" value="1"/>
</dbReference>
<dbReference type="PANTHER" id="PTHR31321">
    <property type="entry name" value="ACYL-COA THIOESTER HYDROLASE YBHC-RELATED"/>
    <property type="match status" value="1"/>
</dbReference>
<evidence type="ECO:0000256" key="1">
    <source>
        <dbReference type="ARBA" id="ARBA00005184"/>
    </source>
</evidence>
<dbReference type="EC" id="3.1.1.11" evidence="3 8"/>